<dbReference type="AlphaFoldDB" id="A0A8S3JAR2"/>
<feature type="non-terminal residue" evidence="2">
    <location>
        <position position="1"/>
    </location>
</feature>
<dbReference type="GO" id="GO:0007165">
    <property type="term" value="P:signal transduction"/>
    <property type="evidence" value="ECO:0007669"/>
    <property type="project" value="InterPro"/>
</dbReference>
<organism evidence="2 3">
    <name type="scientific">Rotaria magnacalcarata</name>
    <dbReference type="NCBI Taxonomy" id="392030"/>
    <lineage>
        <taxon>Eukaryota</taxon>
        <taxon>Metazoa</taxon>
        <taxon>Spiralia</taxon>
        <taxon>Gnathifera</taxon>
        <taxon>Rotifera</taxon>
        <taxon>Eurotatoria</taxon>
        <taxon>Bdelloidea</taxon>
        <taxon>Philodinida</taxon>
        <taxon>Philodinidae</taxon>
        <taxon>Rotaria</taxon>
    </lineage>
</organism>
<dbReference type="SUPFAM" id="SSF52200">
    <property type="entry name" value="Toll/Interleukin receptor TIR domain"/>
    <property type="match status" value="1"/>
</dbReference>
<feature type="domain" description="TIR" evidence="1">
    <location>
        <begin position="2"/>
        <end position="118"/>
    </location>
</feature>
<accession>A0A8S3JAR2</accession>
<sequence length="126" mass="14989">MSYSHQDKQLVYQIGKRLEDDNFRIWLDRDNMYGSPTRAMAHAIENTEFVLICMSDSYKKSGYCEMEAHYAYQQQRRVIPLIVKGPYHADGWLGLLTTNKMYIDFHKISNFDEAYSKITQEISRYR</sequence>
<protein>
    <recommendedName>
        <fullName evidence="1">TIR domain-containing protein</fullName>
    </recommendedName>
</protein>
<dbReference type="Pfam" id="PF13676">
    <property type="entry name" value="TIR_2"/>
    <property type="match status" value="1"/>
</dbReference>
<evidence type="ECO:0000313" key="3">
    <source>
        <dbReference type="Proteomes" id="UP000681720"/>
    </source>
</evidence>
<evidence type="ECO:0000313" key="2">
    <source>
        <dbReference type="EMBL" id="CAF5213279.1"/>
    </source>
</evidence>
<evidence type="ECO:0000259" key="1">
    <source>
        <dbReference type="Pfam" id="PF13676"/>
    </source>
</evidence>
<dbReference type="InterPro" id="IPR035897">
    <property type="entry name" value="Toll_tir_struct_dom_sf"/>
</dbReference>
<reference evidence="2" key="1">
    <citation type="submission" date="2021-02" db="EMBL/GenBank/DDBJ databases">
        <authorList>
            <person name="Nowell W R."/>
        </authorList>
    </citation>
    <scope>NUCLEOTIDE SEQUENCE</scope>
</reference>
<dbReference type="InterPro" id="IPR000157">
    <property type="entry name" value="TIR_dom"/>
</dbReference>
<dbReference type="PANTHER" id="PTHR46270:SF2">
    <property type="entry name" value="TIR DOMAIN-CONTAINING PROTEIN"/>
    <property type="match status" value="1"/>
</dbReference>
<gene>
    <name evidence="2" type="ORF">GIL414_LOCUS80581</name>
</gene>
<dbReference type="EMBL" id="CAJOBJ010355215">
    <property type="protein sequence ID" value="CAF5213279.1"/>
    <property type="molecule type" value="Genomic_DNA"/>
</dbReference>
<name>A0A8S3JAR2_9BILA</name>
<proteinExistence type="predicted"/>
<dbReference type="Proteomes" id="UP000681720">
    <property type="component" value="Unassembled WGS sequence"/>
</dbReference>
<comment type="caution">
    <text evidence="2">The sequence shown here is derived from an EMBL/GenBank/DDBJ whole genome shotgun (WGS) entry which is preliminary data.</text>
</comment>
<dbReference type="Gene3D" id="3.40.50.10140">
    <property type="entry name" value="Toll/interleukin-1 receptor homology (TIR) domain"/>
    <property type="match status" value="1"/>
</dbReference>
<dbReference type="PANTHER" id="PTHR46270">
    <property type="entry name" value="ARMADILLO-TYPE FOLD-RELATED"/>
    <property type="match status" value="1"/>
</dbReference>